<evidence type="ECO:0000256" key="4">
    <source>
        <dbReference type="ARBA" id="ARBA00022759"/>
    </source>
</evidence>
<dbReference type="AlphaFoldDB" id="A0A1G7ZF26"/>
<evidence type="ECO:0000256" key="1">
    <source>
        <dbReference type="ARBA" id="ARBA00006620"/>
    </source>
</evidence>
<dbReference type="GO" id="GO:0016787">
    <property type="term" value="F:hydrolase activity"/>
    <property type="evidence" value="ECO:0007669"/>
    <property type="project" value="UniProtKB-KW"/>
</dbReference>
<dbReference type="Proteomes" id="UP000217076">
    <property type="component" value="Unassembled WGS sequence"/>
</dbReference>
<keyword evidence="6" id="KW-0694">RNA-binding</keyword>
<evidence type="ECO:0000313" key="9">
    <source>
        <dbReference type="EMBL" id="SDH06710.1"/>
    </source>
</evidence>
<feature type="region of interest" description="Disordered" evidence="8">
    <location>
        <begin position="18"/>
        <end position="49"/>
    </location>
</feature>
<keyword evidence="4" id="KW-0255">Endonuclease</keyword>
<evidence type="ECO:0000256" key="8">
    <source>
        <dbReference type="SAM" id="MobiDB-lite"/>
    </source>
</evidence>
<dbReference type="GO" id="GO:0004519">
    <property type="term" value="F:endonuclease activity"/>
    <property type="evidence" value="ECO:0007669"/>
    <property type="project" value="UniProtKB-KW"/>
</dbReference>
<sequence length="64" mass="7003">MNTSQFLRWLRSQGIIVHPSHGKGGHRTLENPANGRTSMIPTHGGRKQLGTGLMAKIKKDLGLD</sequence>
<comment type="similarity">
    <text evidence="1">Belongs to the HicA mRNA interferase family.</text>
</comment>
<dbReference type="InterPro" id="IPR038570">
    <property type="entry name" value="HicA_sf"/>
</dbReference>
<keyword evidence="2" id="KW-1277">Toxin-antitoxin system</keyword>
<evidence type="ECO:0000256" key="6">
    <source>
        <dbReference type="ARBA" id="ARBA00022884"/>
    </source>
</evidence>
<accession>A0A1G7ZF26</accession>
<organism evidence="9 10">
    <name type="scientific">Roseospirillum parvum</name>
    <dbReference type="NCBI Taxonomy" id="83401"/>
    <lineage>
        <taxon>Bacteria</taxon>
        <taxon>Pseudomonadati</taxon>
        <taxon>Pseudomonadota</taxon>
        <taxon>Alphaproteobacteria</taxon>
        <taxon>Rhodospirillales</taxon>
        <taxon>Rhodospirillaceae</taxon>
        <taxon>Roseospirillum</taxon>
    </lineage>
</organism>
<evidence type="ECO:0000256" key="5">
    <source>
        <dbReference type="ARBA" id="ARBA00022801"/>
    </source>
</evidence>
<dbReference type="STRING" id="83401.SAMN05421742_10477"/>
<evidence type="ECO:0000256" key="7">
    <source>
        <dbReference type="ARBA" id="ARBA00023016"/>
    </source>
</evidence>
<keyword evidence="5" id="KW-0378">Hydrolase</keyword>
<name>A0A1G7ZF26_9PROT</name>
<keyword evidence="10" id="KW-1185">Reference proteome</keyword>
<proteinExistence type="inferred from homology"/>
<evidence type="ECO:0000313" key="10">
    <source>
        <dbReference type="Proteomes" id="UP000217076"/>
    </source>
</evidence>
<dbReference type="GO" id="GO:0003729">
    <property type="term" value="F:mRNA binding"/>
    <property type="evidence" value="ECO:0007669"/>
    <property type="project" value="InterPro"/>
</dbReference>
<dbReference type="RefSeq" id="WP_092618306.1">
    <property type="nucleotide sequence ID" value="NZ_FNCV01000004.1"/>
</dbReference>
<reference evidence="10" key="1">
    <citation type="submission" date="2016-10" db="EMBL/GenBank/DDBJ databases">
        <authorList>
            <person name="Varghese N."/>
            <person name="Submissions S."/>
        </authorList>
    </citation>
    <scope>NUCLEOTIDE SEQUENCE [LARGE SCALE GENOMIC DNA]</scope>
    <source>
        <strain evidence="10">930I</strain>
    </source>
</reference>
<keyword evidence="3" id="KW-0540">Nuclease</keyword>
<dbReference type="InterPro" id="IPR012933">
    <property type="entry name" value="HicA_mRNA_interferase"/>
</dbReference>
<dbReference type="Pfam" id="PF07927">
    <property type="entry name" value="HicA_toxin"/>
    <property type="match status" value="1"/>
</dbReference>
<dbReference type="EMBL" id="FNCV01000004">
    <property type="protein sequence ID" value="SDH06710.1"/>
    <property type="molecule type" value="Genomic_DNA"/>
</dbReference>
<evidence type="ECO:0000256" key="3">
    <source>
        <dbReference type="ARBA" id="ARBA00022722"/>
    </source>
</evidence>
<dbReference type="Gene3D" id="3.30.920.30">
    <property type="entry name" value="Hypothetical protein"/>
    <property type="match status" value="1"/>
</dbReference>
<evidence type="ECO:0000256" key="2">
    <source>
        <dbReference type="ARBA" id="ARBA00022649"/>
    </source>
</evidence>
<gene>
    <name evidence="9" type="ORF">SAMN05421742_10477</name>
</gene>
<dbReference type="OrthoDB" id="5522355at2"/>
<dbReference type="SUPFAM" id="SSF54786">
    <property type="entry name" value="YcfA/nrd intein domain"/>
    <property type="match status" value="1"/>
</dbReference>
<protein>
    <submittedName>
        <fullName evidence="9">mRNA interferase HicA</fullName>
    </submittedName>
</protein>
<keyword evidence="7" id="KW-0346">Stress response</keyword>